<dbReference type="Proteomes" id="UP001338309">
    <property type="component" value="Unassembled WGS sequence"/>
</dbReference>
<proteinExistence type="predicted"/>
<reference evidence="1 2" key="1">
    <citation type="submission" date="2023-08" db="EMBL/GenBank/DDBJ databases">
        <title>Draft genome sequence of Algoriphagus confluentis.</title>
        <authorList>
            <person name="Takatani N."/>
            <person name="Hosokawa M."/>
            <person name="Sawabe T."/>
        </authorList>
    </citation>
    <scope>NUCLEOTIDE SEQUENCE [LARGE SCALE GENOMIC DNA]</scope>
    <source>
        <strain evidence="1 2">NBRC 111222</strain>
    </source>
</reference>
<accession>A0ABQ6PL98</accession>
<keyword evidence="2" id="KW-1185">Reference proteome</keyword>
<protein>
    <submittedName>
        <fullName evidence="1">Uncharacterized protein</fullName>
    </submittedName>
</protein>
<evidence type="ECO:0000313" key="2">
    <source>
        <dbReference type="Proteomes" id="UP001338309"/>
    </source>
</evidence>
<comment type="caution">
    <text evidence="1">The sequence shown here is derived from an EMBL/GenBank/DDBJ whole genome shotgun (WGS) entry which is preliminary data.</text>
</comment>
<evidence type="ECO:0000313" key="1">
    <source>
        <dbReference type="EMBL" id="GMQ27622.1"/>
    </source>
</evidence>
<gene>
    <name evidence="1" type="ORF">Aconfl_02640</name>
</gene>
<organism evidence="1 2">
    <name type="scientific">Algoriphagus confluentis</name>
    <dbReference type="NCBI Taxonomy" id="1697556"/>
    <lineage>
        <taxon>Bacteria</taxon>
        <taxon>Pseudomonadati</taxon>
        <taxon>Bacteroidota</taxon>
        <taxon>Cytophagia</taxon>
        <taxon>Cytophagales</taxon>
        <taxon>Cyclobacteriaceae</taxon>
        <taxon>Algoriphagus</taxon>
    </lineage>
</organism>
<dbReference type="EMBL" id="BTPD01000001">
    <property type="protein sequence ID" value="GMQ27622.1"/>
    <property type="molecule type" value="Genomic_DNA"/>
</dbReference>
<sequence>MSRIKGNSLCKAFFWLVLLNFINLSVNFQESQISHPENLDLQDPIDTLGELVYEWALNGDCDVIPDNGTEQEDKSPKKGKVWGVPLELVSLHFSSLPYKKKHHFDQETLISSSLPKPFSPPDLS</sequence>
<name>A0ABQ6PL98_9BACT</name>